<dbReference type="AlphaFoldDB" id="A0A9N7VL02"/>
<comment type="caution">
    <text evidence="2">The sequence shown here is derived from an EMBL/GenBank/DDBJ whole genome shotgun (WGS) entry which is preliminary data.</text>
</comment>
<organism evidence="2 3">
    <name type="scientific">Pleuronectes platessa</name>
    <name type="common">European plaice</name>
    <dbReference type="NCBI Taxonomy" id="8262"/>
    <lineage>
        <taxon>Eukaryota</taxon>
        <taxon>Metazoa</taxon>
        <taxon>Chordata</taxon>
        <taxon>Craniata</taxon>
        <taxon>Vertebrata</taxon>
        <taxon>Euteleostomi</taxon>
        <taxon>Actinopterygii</taxon>
        <taxon>Neopterygii</taxon>
        <taxon>Teleostei</taxon>
        <taxon>Neoteleostei</taxon>
        <taxon>Acanthomorphata</taxon>
        <taxon>Carangaria</taxon>
        <taxon>Pleuronectiformes</taxon>
        <taxon>Pleuronectoidei</taxon>
        <taxon>Pleuronectidae</taxon>
        <taxon>Pleuronectes</taxon>
    </lineage>
</organism>
<name>A0A9N7VL02_PLEPL</name>
<proteinExistence type="predicted"/>
<protein>
    <submittedName>
        <fullName evidence="2">Uncharacterized protein</fullName>
    </submittedName>
</protein>
<dbReference type="EMBL" id="CADEAL010004226">
    <property type="protein sequence ID" value="CAB1454822.1"/>
    <property type="molecule type" value="Genomic_DNA"/>
</dbReference>
<gene>
    <name evidence="2" type="ORF">PLEPLA_LOCUS42589</name>
</gene>
<feature type="region of interest" description="Disordered" evidence="1">
    <location>
        <begin position="1"/>
        <end position="122"/>
    </location>
</feature>
<evidence type="ECO:0000313" key="2">
    <source>
        <dbReference type="EMBL" id="CAB1454822.1"/>
    </source>
</evidence>
<keyword evidence="3" id="KW-1185">Reference proteome</keyword>
<feature type="compositionally biased region" description="Basic and acidic residues" evidence="1">
    <location>
        <begin position="93"/>
        <end position="109"/>
    </location>
</feature>
<accession>A0A9N7VL02</accession>
<reference evidence="2" key="1">
    <citation type="submission" date="2020-03" db="EMBL/GenBank/DDBJ databases">
        <authorList>
            <person name="Weist P."/>
        </authorList>
    </citation>
    <scope>NUCLEOTIDE SEQUENCE</scope>
</reference>
<evidence type="ECO:0000313" key="3">
    <source>
        <dbReference type="Proteomes" id="UP001153269"/>
    </source>
</evidence>
<feature type="compositionally biased region" description="Basic and acidic residues" evidence="1">
    <location>
        <begin position="54"/>
        <end position="67"/>
    </location>
</feature>
<sequence>MPGGRMFTPAITPSRRGWCGVSQEIYQNIKPQEQGGAGRRKEEGGGRRKKEGGRRKEEGGGAGRSREEEDGGHNITSPVDLMEAAGLGSMSTESERQRASVSRPEEKRQSKALMMSEVRGQGDGEDELLTCLCIREMMSVTHR</sequence>
<evidence type="ECO:0000256" key="1">
    <source>
        <dbReference type="SAM" id="MobiDB-lite"/>
    </source>
</evidence>
<dbReference type="Proteomes" id="UP001153269">
    <property type="component" value="Unassembled WGS sequence"/>
</dbReference>